<evidence type="ECO:0000313" key="1">
    <source>
        <dbReference type="EMBL" id="KAL2319084.1"/>
    </source>
</evidence>
<protein>
    <submittedName>
        <fullName evidence="1">Uncharacterized protein</fullName>
    </submittedName>
</protein>
<gene>
    <name evidence="1" type="ORF">Fmac_032960</name>
</gene>
<dbReference type="PANTHER" id="PTHR37614:SF2">
    <property type="entry name" value="OS02G0121400 PROTEIN"/>
    <property type="match status" value="1"/>
</dbReference>
<reference evidence="1 2" key="1">
    <citation type="submission" date="2024-08" db="EMBL/GenBank/DDBJ databases">
        <title>Insights into the chromosomal genome structure of Flemingia macrophylla.</title>
        <authorList>
            <person name="Ding Y."/>
            <person name="Zhao Y."/>
            <person name="Bi W."/>
            <person name="Wu M."/>
            <person name="Zhao G."/>
            <person name="Gong Y."/>
            <person name="Li W."/>
            <person name="Zhang P."/>
        </authorList>
    </citation>
    <scope>NUCLEOTIDE SEQUENCE [LARGE SCALE GENOMIC DNA]</scope>
    <source>
        <strain evidence="1">DYQJB</strain>
        <tissue evidence="1">Leaf</tissue>
    </source>
</reference>
<dbReference type="AlphaFoldDB" id="A0ABD1L6E7"/>
<keyword evidence="2" id="KW-1185">Reference proteome</keyword>
<comment type="caution">
    <text evidence="1">The sequence shown here is derived from an EMBL/GenBank/DDBJ whole genome shotgun (WGS) entry which is preliminary data.</text>
</comment>
<proteinExistence type="predicted"/>
<evidence type="ECO:0000313" key="2">
    <source>
        <dbReference type="Proteomes" id="UP001603857"/>
    </source>
</evidence>
<sequence length="325" mass="36496">MKGGRKRGYWTWYSKEEKQVAEILVELHESESEPKPLQWGNILGNWGLRKKRSAIVSITPSSSYKQRLLERTHCGSLKTLSTPLSIPPTHSHVAPCACYNKLSLKRKASEDGDLEDSKKTKAPCHSENVEEFKKSKEIMNGSTSECEKKGFPLECGWRKQFLASMNENVNVNVKIINSSDSKTHDEKQKQSVMEMRMRMRMPMPMPMQIRSTPSIPMIIPDLNVICGRPSQTLMNGGISVNVFSDFQTTLLQVPNGVGCSDAVPGPPVIPDLNLSPEEESTEMDLADVQPIDEATAQRNLNRSIAAEARMRRALILQAKQKPYKQ</sequence>
<organism evidence="1 2">
    <name type="scientific">Flemingia macrophylla</name>
    <dbReference type="NCBI Taxonomy" id="520843"/>
    <lineage>
        <taxon>Eukaryota</taxon>
        <taxon>Viridiplantae</taxon>
        <taxon>Streptophyta</taxon>
        <taxon>Embryophyta</taxon>
        <taxon>Tracheophyta</taxon>
        <taxon>Spermatophyta</taxon>
        <taxon>Magnoliopsida</taxon>
        <taxon>eudicotyledons</taxon>
        <taxon>Gunneridae</taxon>
        <taxon>Pentapetalae</taxon>
        <taxon>rosids</taxon>
        <taxon>fabids</taxon>
        <taxon>Fabales</taxon>
        <taxon>Fabaceae</taxon>
        <taxon>Papilionoideae</taxon>
        <taxon>50 kb inversion clade</taxon>
        <taxon>NPAAA clade</taxon>
        <taxon>indigoferoid/millettioid clade</taxon>
        <taxon>Phaseoleae</taxon>
        <taxon>Flemingia</taxon>
    </lineage>
</organism>
<dbReference type="PANTHER" id="PTHR37614">
    <property type="entry name" value="OS02G0121400 PROTEIN"/>
    <property type="match status" value="1"/>
</dbReference>
<name>A0ABD1L6E7_9FABA</name>
<accession>A0ABD1L6E7</accession>
<dbReference type="Proteomes" id="UP001603857">
    <property type="component" value="Unassembled WGS sequence"/>
</dbReference>
<dbReference type="EMBL" id="JBGMDY010000011">
    <property type="protein sequence ID" value="KAL2319084.1"/>
    <property type="molecule type" value="Genomic_DNA"/>
</dbReference>